<dbReference type="Proteomes" id="UP001341840">
    <property type="component" value="Unassembled WGS sequence"/>
</dbReference>
<proteinExistence type="predicted"/>
<feature type="compositionally biased region" description="Basic and acidic residues" evidence="1">
    <location>
        <begin position="124"/>
        <end position="136"/>
    </location>
</feature>
<evidence type="ECO:0000256" key="1">
    <source>
        <dbReference type="SAM" id="MobiDB-lite"/>
    </source>
</evidence>
<evidence type="ECO:0000313" key="2">
    <source>
        <dbReference type="EMBL" id="MED6134773.1"/>
    </source>
</evidence>
<gene>
    <name evidence="2" type="ORF">PIB30_040039</name>
</gene>
<evidence type="ECO:0000313" key="3">
    <source>
        <dbReference type="Proteomes" id="UP001341840"/>
    </source>
</evidence>
<feature type="compositionally biased region" description="Acidic residues" evidence="1">
    <location>
        <begin position="98"/>
        <end position="121"/>
    </location>
</feature>
<keyword evidence="3" id="KW-1185">Reference proteome</keyword>
<protein>
    <submittedName>
        <fullName evidence="2">Uncharacterized protein</fullName>
    </submittedName>
</protein>
<feature type="region of interest" description="Disordered" evidence="1">
    <location>
        <begin position="1"/>
        <end position="171"/>
    </location>
</feature>
<reference evidence="2 3" key="1">
    <citation type="journal article" date="2023" name="Plants (Basel)">
        <title>Bridging the Gap: Combining Genomics and Transcriptomics Approaches to Understand Stylosanthes scabra, an Orphan Legume from the Brazilian Caatinga.</title>
        <authorList>
            <person name="Ferreira-Neto J.R.C."/>
            <person name="da Silva M.D."/>
            <person name="Binneck E."/>
            <person name="de Melo N.F."/>
            <person name="da Silva R.H."/>
            <person name="de Melo A.L.T.M."/>
            <person name="Pandolfi V."/>
            <person name="Bustamante F.O."/>
            <person name="Brasileiro-Vidal A.C."/>
            <person name="Benko-Iseppon A.M."/>
        </authorList>
    </citation>
    <scope>NUCLEOTIDE SEQUENCE [LARGE SCALE GENOMIC DNA]</scope>
    <source>
        <tissue evidence="2">Leaves</tissue>
    </source>
</reference>
<name>A0ABU6SFU6_9FABA</name>
<feature type="compositionally biased region" description="Low complexity" evidence="1">
    <location>
        <begin position="35"/>
        <end position="51"/>
    </location>
</feature>
<comment type="caution">
    <text evidence="2">The sequence shown here is derived from an EMBL/GenBank/DDBJ whole genome shotgun (WGS) entry which is preliminary data.</text>
</comment>
<dbReference type="EMBL" id="JASCZI010060629">
    <property type="protein sequence ID" value="MED6134773.1"/>
    <property type="molecule type" value="Genomic_DNA"/>
</dbReference>
<accession>A0ABU6SFU6</accession>
<organism evidence="2 3">
    <name type="scientific">Stylosanthes scabra</name>
    <dbReference type="NCBI Taxonomy" id="79078"/>
    <lineage>
        <taxon>Eukaryota</taxon>
        <taxon>Viridiplantae</taxon>
        <taxon>Streptophyta</taxon>
        <taxon>Embryophyta</taxon>
        <taxon>Tracheophyta</taxon>
        <taxon>Spermatophyta</taxon>
        <taxon>Magnoliopsida</taxon>
        <taxon>eudicotyledons</taxon>
        <taxon>Gunneridae</taxon>
        <taxon>Pentapetalae</taxon>
        <taxon>rosids</taxon>
        <taxon>fabids</taxon>
        <taxon>Fabales</taxon>
        <taxon>Fabaceae</taxon>
        <taxon>Papilionoideae</taxon>
        <taxon>50 kb inversion clade</taxon>
        <taxon>dalbergioids sensu lato</taxon>
        <taxon>Dalbergieae</taxon>
        <taxon>Pterocarpus clade</taxon>
        <taxon>Stylosanthes</taxon>
    </lineage>
</organism>
<sequence length="291" mass="31891">MADQPLSSSKDEKSSTRRSHSSRRPTSQYSPQGISSTQRVRSSSSTMGTSSFRPRMVSSSLRMSRNWELIPPSEGWMSEGDDEKEIGGMEPSIKNEDSSEADPEEEDDPEEEEDPEEEIPASEDYLHFIEDLERCPEPSPLRCSQASVPDSPEEASDRQSDGHNASSYDLSGVWQEPLSGSIPSPSLGDCCKVRPESYFFCKATILSSNTSVYEPASRFGPALSLPARSGAKSATFEASRLNPDQTPAHLVEPVNGPTNPYGQPVHLVDWSTGLDKSMSVNHRSTPVKFGQ</sequence>